<evidence type="ECO:0000256" key="1">
    <source>
        <dbReference type="SAM" id="Phobius"/>
    </source>
</evidence>
<dbReference type="PANTHER" id="PTHR41324:SF1">
    <property type="entry name" value="DUF2232 DOMAIN-CONTAINING PROTEIN"/>
    <property type="match status" value="1"/>
</dbReference>
<sequence>MPNNKTKGLAQGAMMIAIFVVLIAIAIYVPLVSIVATLFAPLPLAWYSANYERNQSILVAILGCVLTFFIGGLLILPFSMIFAAIGFVIGINLKLKKSKIFILMSTGLTVLITFAIDYLITLKLFEIDFIKESMQMLRTSYEQSFKLAQNVTGQSPITQENLELLFLTLEITIPAAVTLAAFALALVIISINLPILKRLGVTVPKFNALKDLKLPKSILWYYLIVLSVNMFVRPEIGSTLYVICLNLSMILWVLLTIQGLSFILYFIDKKVKLTNLVKVLVIILTIPFYNLVILIGIVDLGFNIRSLVKDKTQK</sequence>
<evidence type="ECO:0000313" key="3">
    <source>
        <dbReference type="Proteomes" id="UP000030416"/>
    </source>
</evidence>
<feature type="transmembrane region" description="Helical" evidence="1">
    <location>
        <begin position="279"/>
        <end position="298"/>
    </location>
</feature>
<keyword evidence="1" id="KW-0812">Transmembrane</keyword>
<comment type="caution">
    <text evidence="2">The sequence shown here is derived from an EMBL/GenBank/DDBJ whole genome shotgun (WGS) entry which is preliminary data.</text>
</comment>
<feature type="transmembrane region" description="Helical" evidence="1">
    <location>
        <begin position="171"/>
        <end position="196"/>
    </location>
</feature>
<keyword evidence="3" id="KW-1185">Reference proteome</keyword>
<protein>
    <submittedName>
        <fullName evidence="2">Membrane protein</fullName>
    </submittedName>
</protein>
<dbReference type="AlphaFoldDB" id="A0A0A3I566"/>
<keyword evidence="1" id="KW-1133">Transmembrane helix</keyword>
<organism evidence="2 3">
    <name type="scientific">Ureibacillus manganicus DSM 26584</name>
    <dbReference type="NCBI Taxonomy" id="1384049"/>
    <lineage>
        <taxon>Bacteria</taxon>
        <taxon>Bacillati</taxon>
        <taxon>Bacillota</taxon>
        <taxon>Bacilli</taxon>
        <taxon>Bacillales</taxon>
        <taxon>Caryophanaceae</taxon>
        <taxon>Ureibacillus</taxon>
    </lineage>
</organism>
<proteinExistence type="predicted"/>
<dbReference type="OrthoDB" id="2987886at2"/>
<dbReference type="STRING" id="1384049.CD29_04885"/>
<dbReference type="eggNOG" id="COG4241">
    <property type="taxonomic scope" value="Bacteria"/>
</dbReference>
<feature type="transmembrane region" description="Helical" evidence="1">
    <location>
        <begin position="217"/>
        <end position="234"/>
    </location>
</feature>
<feature type="transmembrane region" description="Helical" evidence="1">
    <location>
        <begin position="240"/>
        <end position="267"/>
    </location>
</feature>
<dbReference type="Pfam" id="PF09991">
    <property type="entry name" value="DUF2232"/>
    <property type="match status" value="1"/>
</dbReference>
<keyword evidence="1" id="KW-0472">Membrane</keyword>
<feature type="transmembrane region" description="Helical" evidence="1">
    <location>
        <begin position="56"/>
        <end position="89"/>
    </location>
</feature>
<dbReference type="RefSeq" id="WP_036183447.1">
    <property type="nucleotide sequence ID" value="NZ_AVDA01000004.1"/>
</dbReference>
<feature type="transmembrane region" description="Helical" evidence="1">
    <location>
        <begin position="12"/>
        <end position="36"/>
    </location>
</feature>
<reference evidence="2 3" key="1">
    <citation type="submission" date="2014-02" db="EMBL/GenBank/DDBJ databases">
        <title>Draft genome sequence of Lysinibacillus manganicus DSM 26584T.</title>
        <authorList>
            <person name="Zhang F."/>
            <person name="Wang G."/>
            <person name="Zhang L."/>
        </authorList>
    </citation>
    <scope>NUCLEOTIDE SEQUENCE [LARGE SCALE GENOMIC DNA]</scope>
    <source>
        <strain evidence="2 3">DSM 26584</strain>
    </source>
</reference>
<gene>
    <name evidence="2" type="ORF">CD29_04885</name>
</gene>
<evidence type="ECO:0000313" key="2">
    <source>
        <dbReference type="EMBL" id="KGR79864.1"/>
    </source>
</evidence>
<dbReference type="Proteomes" id="UP000030416">
    <property type="component" value="Unassembled WGS sequence"/>
</dbReference>
<dbReference type="InterPro" id="IPR018710">
    <property type="entry name" value="DUF2232"/>
</dbReference>
<feature type="transmembrane region" description="Helical" evidence="1">
    <location>
        <begin position="101"/>
        <end position="120"/>
    </location>
</feature>
<dbReference type="EMBL" id="JPVN01000004">
    <property type="protein sequence ID" value="KGR79864.1"/>
    <property type="molecule type" value="Genomic_DNA"/>
</dbReference>
<accession>A0A0A3I566</accession>
<name>A0A0A3I566_9BACL</name>
<dbReference type="PANTHER" id="PTHR41324">
    <property type="entry name" value="MEMBRANE PROTEIN-RELATED"/>
    <property type="match status" value="1"/>
</dbReference>